<evidence type="ECO:0000313" key="1">
    <source>
        <dbReference type="Proteomes" id="UP000887580"/>
    </source>
</evidence>
<organism evidence="1 2">
    <name type="scientific">Panagrolaimus sp. PS1159</name>
    <dbReference type="NCBI Taxonomy" id="55785"/>
    <lineage>
        <taxon>Eukaryota</taxon>
        <taxon>Metazoa</taxon>
        <taxon>Ecdysozoa</taxon>
        <taxon>Nematoda</taxon>
        <taxon>Chromadorea</taxon>
        <taxon>Rhabditida</taxon>
        <taxon>Tylenchina</taxon>
        <taxon>Panagrolaimomorpha</taxon>
        <taxon>Panagrolaimoidea</taxon>
        <taxon>Panagrolaimidae</taxon>
        <taxon>Panagrolaimus</taxon>
    </lineage>
</organism>
<proteinExistence type="predicted"/>
<dbReference type="WBParaSite" id="PS1159_v2.g351.t1">
    <property type="protein sequence ID" value="PS1159_v2.g351.t1"/>
    <property type="gene ID" value="PS1159_v2.g351"/>
</dbReference>
<protein>
    <submittedName>
        <fullName evidence="2">Uncharacterized protein</fullName>
    </submittedName>
</protein>
<reference evidence="2" key="1">
    <citation type="submission" date="2022-11" db="UniProtKB">
        <authorList>
            <consortium name="WormBaseParasite"/>
        </authorList>
    </citation>
    <scope>IDENTIFICATION</scope>
</reference>
<evidence type="ECO:0000313" key="2">
    <source>
        <dbReference type="WBParaSite" id="PS1159_v2.g351.t1"/>
    </source>
</evidence>
<accession>A0AC35GBB3</accession>
<dbReference type="Proteomes" id="UP000887580">
    <property type="component" value="Unplaced"/>
</dbReference>
<name>A0AC35GBB3_9BILA</name>
<sequence length="145" mass="18079">KLRKTFVAQFRKLESNPNIKFRDIEAVLRYFKAKWNINKTVEGIVLKLHREYLGQEDGELIYEKHDKRNYSNSYRSFNSSSEKERENQKRYDYSDREYNNQKKHYHHHRHRSSSSEEEEDYHHHHRHRENSSSNYQSHQRSYRKY</sequence>